<evidence type="ECO:0000313" key="3">
    <source>
        <dbReference type="EMBL" id="GAK58318.1"/>
    </source>
</evidence>
<name>A0A081C163_VECG1</name>
<dbReference type="EMBL" id="DF820467">
    <property type="protein sequence ID" value="GAK58318.1"/>
    <property type="molecule type" value="Genomic_DNA"/>
</dbReference>
<feature type="domain" description="HEPN" evidence="2">
    <location>
        <begin position="11"/>
        <end position="125"/>
    </location>
</feature>
<sequence>MIDYAHDLSRHRLNKAKDVLRQAELLLKNHEYDGSINRSYYAIFNAIRALLALVGLDSRRHTGVISYFDQYFVKTGICEKQLSTIAHTAFDSRQVHDYQDFQSLTYEQAKTQFDEATRFVQAIEQQQMLLMQGKTALPNVP</sequence>
<dbReference type="InterPro" id="IPR052226">
    <property type="entry name" value="UPF0332_toxin"/>
</dbReference>
<dbReference type="eggNOG" id="COG1895">
    <property type="taxonomic scope" value="Bacteria"/>
</dbReference>
<dbReference type="Pfam" id="PF05168">
    <property type="entry name" value="HEPN"/>
    <property type="match status" value="1"/>
</dbReference>
<keyword evidence="4" id="KW-1185">Reference proteome</keyword>
<organism evidence="3">
    <name type="scientific">Vecturithrix granuli</name>
    <dbReference type="NCBI Taxonomy" id="1499967"/>
    <lineage>
        <taxon>Bacteria</taxon>
        <taxon>Candidatus Moduliflexota</taxon>
        <taxon>Candidatus Vecturitrichia</taxon>
        <taxon>Candidatus Vecturitrichales</taxon>
        <taxon>Candidatus Vecturitrichaceae</taxon>
        <taxon>Candidatus Vecturithrix</taxon>
    </lineage>
</organism>
<dbReference type="InterPro" id="IPR007842">
    <property type="entry name" value="HEPN_dom"/>
</dbReference>
<accession>A0A081C163</accession>
<dbReference type="PANTHER" id="PTHR36565">
    <property type="entry name" value="UPF0332 PROTEIN TM_1000"/>
    <property type="match status" value="1"/>
</dbReference>
<proteinExistence type="inferred from homology"/>
<dbReference type="AlphaFoldDB" id="A0A081C163"/>
<evidence type="ECO:0000259" key="2">
    <source>
        <dbReference type="Pfam" id="PF05168"/>
    </source>
</evidence>
<dbReference type="HOGENOM" id="CLU_151247_2_0_0"/>
<evidence type="ECO:0000256" key="1">
    <source>
        <dbReference type="ARBA" id="ARBA00038248"/>
    </source>
</evidence>
<protein>
    <submittedName>
        <fullName evidence="3">HEPN domain protein</fullName>
    </submittedName>
</protein>
<gene>
    <name evidence="3" type="ORF">U27_05292</name>
</gene>
<comment type="similarity">
    <text evidence="1">Belongs to the UPF0332 family.</text>
</comment>
<dbReference type="Proteomes" id="UP000030661">
    <property type="component" value="Unassembled WGS sequence"/>
</dbReference>
<reference evidence="3" key="1">
    <citation type="journal article" date="2015" name="PeerJ">
        <title>First genomic representation of candidate bacterial phylum KSB3 points to enhanced environmental sensing as a trigger of wastewater bulking.</title>
        <authorList>
            <person name="Sekiguchi Y."/>
            <person name="Ohashi A."/>
            <person name="Parks D.H."/>
            <person name="Yamauchi T."/>
            <person name="Tyson G.W."/>
            <person name="Hugenholtz P."/>
        </authorList>
    </citation>
    <scope>NUCLEOTIDE SEQUENCE [LARGE SCALE GENOMIC DNA]</scope>
</reference>
<dbReference type="Gene3D" id="1.20.120.330">
    <property type="entry name" value="Nucleotidyltransferases domain 2"/>
    <property type="match status" value="1"/>
</dbReference>
<evidence type="ECO:0000313" key="4">
    <source>
        <dbReference type="Proteomes" id="UP000030661"/>
    </source>
</evidence>
<dbReference type="STRING" id="1499967.U27_05292"/>
<dbReference type="PANTHER" id="PTHR36565:SF1">
    <property type="entry name" value="UPF0332 PROTEIN TM_1000"/>
    <property type="match status" value="1"/>
</dbReference>